<dbReference type="InterPro" id="IPR032466">
    <property type="entry name" value="Metal_Hydrolase"/>
</dbReference>
<dbReference type="InterPro" id="IPR015991">
    <property type="entry name" value="TatD/YcfH-like"/>
</dbReference>
<dbReference type="AlphaFoldDB" id="A0A2H0RII0"/>
<feature type="binding site" evidence="3">
    <location>
        <position position="9"/>
    </location>
    <ligand>
        <name>a divalent metal cation</name>
        <dbReference type="ChEBI" id="CHEBI:60240"/>
        <label>1</label>
    </ligand>
</feature>
<dbReference type="EMBL" id="PCYK01000004">
    <property type="protein sequence ID" value="PIR46267.1"/>
    <property type="molecule type" value="Genomic_DNA"/>
</dbReference>
<feature type="binding site" evidence="3">
    <location>
        <position position="169"/>
    </location>
    <ligand>
        <name>a divalent metal cation</name>
        <dbReference type="ChEBI" id="CHEBI:60240"/>
        <label>2</label>
    </ligand>
</feature>
<dbReference type="FunFam" id="3.20.20.140:FF:000005">
    <property type="entry name" value="TatD family hydrolase"/>
    <property type="match status" value="1"/>
</dbReference>
<evidence type="ECO:0000313" key="5">
    <source>
        <dbReference type="Proteomes" id="UP000230431"/>
    </source>
</evidence>
<keyword evidence="1 3" id="KW-0479">Metal-binding</keyword>
<dbReference type="Gene3D" id="3.20.20.140">
    <property type="entry name" value="Metal-dependent hydrolases"/>
    <property type="match status" value="1"/>
</dbReference>
<feature type="binding site" evidence="3">
    <location>
        <position position="96"/>
    </location>
    <ligand>
        <name>a divalent metal cation</name>
        <dbReference type="ChEBI" id="CHEBI:60240"/>
        <label>1</label>
    </ligand>
</feature>
<dbReference type="PANTHER" id="PTHR46124:SF2">
    <property type="entry name" value="D-AMINOACYL-TRNA DEACYLASE"/>
    <property type="match status" value="1"/>
</dbReference>
<dbReference type="InterPro" id="IPR018228">
    <property type="entry name" value="DNase_TatD-rel_CS"/>
</dbReference>
<dbReference type="GO" id="GO:0004536">
    <property type="term" value="F:DNA nuclease activity"/>
    <property type="evidence" value="ECO:0007669"/>
    <property type="project" value="InterPro"/>
</dbReference>
<evidence type="ECO:0000256" key="3">
    <source>
        <dbReference type="PIRSR" id="PIRSR005902-1"/>
    </source>
</evidence>
<feature type="binding site" evidence="3">
    <location>
        <position position="217"/>
    </location>
    <ligand>
        <name>a divalent metal cation</name>
        <dbReference type="ChEBI" id="CHEBI:60240"/>
        <label>1</label>
    </ligand>
</feature>
<protein>
    <submittedName>
        <fullName evidence="4">Hydrolase TatD</fullName>
    </submittedName>
</protein>
<proteinExistence type="predicted"/>
<dbReference type="SUPFAM" id="SSF51556">
    <property type="entry name" value="Metallo-dependent hydrolases"/>
    <property type="match status" value="1"/>
</dbReference>
<organism evidence="4 5">
    <name type="scientific">Candidatus Vogelbacteria bacterium CG10_big_fil_rev_8_21_14_0_10_49_38</name>
    <dbReference type="NCBI Taxonomy" id="1975043"/>
    <lineage>
        <taxon>Bacteria</taxon>
        <taxon>Candidatus Vogeliibacteriota</taxon>
    </lineage>
</organism>
<dbReference type="Pfam" id="PF01026">
    <property type="entry name" value="TatD_DNase"/>
    <property type="match status" value="1"/>
</dbReference>
<dbReference type="Proteomes" id="UP000230431">
    <property type="component" value="Unassembled WGS sequence"/>
</dbReference>
<dbReference type="PANTHER" id="PTHR46124">
    <property type="entry name" value="D-AMINOACYL-TRNA DEACYLASE"/>
    <property type="match status" value="1"/>
</dbReference>
<dbReference type="InterPro" id="IPR001130">
    <property type="entry name" value="TatD-like"/>
</dbReference>
<name>A0A2H0RII0_9BACT</name>
<gene>
    <name evidence="4" type="ORF">COV08_00675</name>
</gene>
<evidence type="ECO:0000313" key="4">
    <source>
        <dbReference type="EMBL" id="PIR46267.1"/>
    </source>
</evidence>
<reference evidence="4 5" key="1">
    <citation type="submission" date="2017-09" db="EMBL/GenBank/DDBJ databases">
        <title>Depth-based differentiation of microbial function through sediment-hosted aquifers and enrichment of novel symbionts in the deep terrestrial subsurface.</title>
        <authorList>
            <person name="Probst A.J."/>
            <person name="Ladd B."/>
            <person name="Jarett J.K."/>
            <person name="Geller-Mcgrath D.E."/>
            <person name="Sieber C.M."/>
            <person name="Emerson J.B."/>
            <person name="Anantharaman K."/>
            <person name="Thomas B.C."/>
            <person name="Malmstrom R."/>
            <person name="Stieglmeier M."/>
            <person name="Klingl A."/>
            <person name="Woyke T."/>
            <person name="Ryan C.M."/>
            <person name="Banfield J.F."/>
        </authorList>
    </citation>
    <scope>NUCLEOTIDE SEQUENCE [LARGE SCALE GENOMIC DNA]</scope>
    <source>
        <strain evidence="4">CG10_big_fil_rev_8_21_14_0_10_49_38</strain>
    </source>
</reference>
<sequence>MVEQFFDAHTHLNLQFADDWREVGRRALEAGARFVNVGTDQASSKRALEQAEFLGDGVWATAGLHPHDSNQTSVIADDLAEVKELASSDRVVAIGECGLDYFKLPENSLRAKQRQRELFVAQIELALSLNKPLMIHCRSNESGDAHADLEGILAEHKRRVGDRLKFNLHFFTGDWVTAKRFLDLDGYFSFPGVITFSTAADETIKNLSLDRMMSETDAPFASPAPFRGRRNEPAYVRLVAEHLAKLRSESRETVLTALVANAEKFFGLPQG</sequence>
<feature type="binding site" evidence="3">
    <location>
        <position position="11"/>
    </location>
    <ligand>
        <name>a divalent metal cation</name>
        <dbReference type="ChEBI" id="CHEBI:60240"/>
        <label>1</label>
    </ligand>
</feature>
<dbReference type="GO" id="GO:0046872">
    <property type="term" value="F:metal ion binding"/>
    <property type="evidence" value="ECO:0007669"/>
    <property type="project" value="UniProtKB-KW"/>
</dbReference>
<comment type="caution">
    <text evidence="4">The sequence shown here is derived from an EMBL/GenBank/DDBJ whole genome shotgun (WGS) entry which is preliminary data.</text>
</comment>
<feature type="binding site" evidence="3">
    <location>
        <position position="136"/>
    </location>
    <ligand>
        <name>a divalent metal cation</name>
        <dbReference type="ChEBI" id="CHEBI:60240"/>
        <label>2</label>
    </ligand>
</feature>
<accession>A0A2H0RII0</accession>
<dbReference type="GO" id="GO:0005829">
    <property type="term" value="C:cytosol"/>
    <property type="evidence" value="ECO:0007669"/>
    <property type="project" value="TreeGrafter"/>
</dbReference>
<dbReference type="PROSITE" id="PS01137">
    <property type="entry name" value="TATD_1"/>
    <property type="match status" value="1"/>
</dbReference>
<keyword evidence="2 4" id="KW-0378">Hydrolase</keyword>
<dbReference type="CDD" id="cd01310">
    <property type="entry name" value="TatD_DNAse"/>
    <property type="match status" value="1"/>
</dbReference>
<evidence type="ECO:0000256" key="2">
    <source>
        <dbReference type="ARBA" id="ARBA00022801"/>
    </source>
</evidence>
<evidence type="ECO:0000256" key="1">
    <source>
        <dbReference type="ARBA" id="ARBA00022723"/>
    </source>
</evidence>
<dbReference type="NCBIfam" id="TIGR00010">
    <property type="entry name" value="YchF/TatD family DNA exonuclease"/>
    <property type="match status" value="1"/>
</dbReference>
<dbReference type="GO" id="GO:0016788">
    <property type="term" value="F:hydrolase activity, acting on ester bonds"/>
    <property type="evidence" value="ECO:0007669"/>
    <property type="project" value="InterPro"/>
</dbReference>
<dbReference type="PIRSF" id="PIRSF005902">
    <property type="entry name" value="DNase_TatD"/>
    <property type="match status" value="1"/>
</dbReference>